<keyword evidence="2" id="KW-1185">Reference proteome</keyword>
<protein>
    <recommendedName>
        <fullName evidence="3">Trans-aconitate 2-methyltransferase</fullName>
    </recommendedName>
</protein>
<dbReference type="CDD" id="cd02440">
    <property type="entry name" value="AdoMet_MTases"/>
    <property type="match status" value="1"/>
</dbReference>
<dbReference type="AlphaFoldDB" id="A0A5B9WEC6"/>
<evidence type="ECO:0000313" key="2">
    <source>
        <dbReference type="Proteomes" id="UP000324233"/>
    </source>
</evidence>
<dbReference type="SUPFAM" id="SSF53335">
    <property type="entry name" value="S-adenosyl-L-methionine-dependent methyltransferases"/>
    <property type="match status" value="1"/>
</dbReference>
<reference evidence="1 2" key="1">
    <citation type="submission" date="2019-08" db="EMBL/GenBank/DDBJ databases">
        <title>Deep-cultivation of Planctomycetes and their phenomic and genomic characterization uncovers novel biology.</title>
        <authorList>
            <person name="Wiegand S."/>
            <person name="Jogler M."/>
            <person name="Boedeker C."/>
            <person name="Pinto D."/>
            <person name="Vollmers J."/>
            <person name="Rivas-Marin E."/>
            <person name="Kohn T."/>
            <person name="Peeters S.H."/>
            <person name="Heuer A."/>
            <person name="Rast P."/>
            <person name="Oberbeckmann S."/>
            <person name="Bunk B."/>
            <person name="Jeske O."/>
            <person name="Meyerdierks A."/>
            <person name="Storesund J.E."/>
            <person name="Kallscheuer N."/>
            <person name="Luecker S."/>
            <person name="Lage O.M."/>
            <person name="Pohl T."/>
            <person name="Merkel B.J."/>
            <person name="Hornburger P."/>
            <person name="Mueller R.-W."/>
            <person name="Bruemmer F."/>
            <person name="Labrenz M."/>
            <person name="Spormann A.M."/>
            <person name="Op den Camp H."/>
            <person name="Overmann J."/>
            <person name="Amann R."/>
            <person name="Jetten M.S.M."/>
            <person name="Mascher T."/>
            <person name="Medema M.H."/>
            <person name="Devos D.P."/>
            <person name="Kaster A.-K."/>
            <person name="Ovreas L."/>
            <person name="Rohde M."/>
            <person name="Galperin M.Y."/>
            <person name="Jogler C."/>
        </authorList>
    </citation>
    <scope>NUCLEOTIDE SEQUENCE [LARGE SCALE GENOMIC DNA]</scope>
    <source>
        <strain evidence="1 2">OJF2</strain>
    </source>
</reference>
<dbReference type="InterPro" id="IPR029063">
    <property type="entry name" value="SAM-dependent_MTases_sf"/>
</dbReference>
<evidence type="ECO:0008006" key="3">
    <source>
        <dbReference type="Google" id="ProtNLM"/>
    </source>
</evidence>
<organism evidence="1 2">
    <name type="scientific">Aquisphaera giovannonii</name>
    <dbReference type="NCBI Taxonomy" id="406548"/>
    <lineage>
        <taxon>Bacteria</taxon>
        <taxon>Pseudomonadati</taxon>
        <taxon>Planctomycetota</taxon>
        <taxon>Planctomycetia</taxon>
        <taxon>Isosphaerales</taxon>
        <taxon>Isosphaeraceae</taxon>
        <taxon>Aquisphaera</taxon>
    </lineage>
</organism>
<dbReference type="EMBL" id="CP042997">
    <property type="protein sequence ID" value="QEH38405.1"/>
    <property type="molecule type" value="Genomic_DNA"/>
</dbReference>
<sequence length="266" mass="29298">MEHDMPSTECDAGPGGAEFVRDFDSRGEDYHRAFAVFLAHTDQKVRLKGWIDEAVAGLPRRGTFLDAGAGTGQVTAWYADAFEAMIAIEPNPSLREELARACPAAEVVPAGLMEAGPPRPCDLVLCSHVFYYIEPDEWLANLEALAAWVGERGMLALILQNPRTDCMRMLRHFTGRAFDLEGLRSAFDARHGSRFEGRIETVPATIAAADPADAYTIAEFVLNVLPIPTPIPRADVERYLDRHARGADGVHRLTCDQDVLVLRPRA</sequence>
<dbReference type="KEGG" id="agv:OJF2_70060"/>
<gene>
    <name evidence="1" type="ORF">OJF2_70060</name>
</gene>
<dbReference type="Proteomes" id="UP000324233">
    <property type="component" value="Chromosome"/>
</dbReference>
<name>A0A5B9WEC6_9BACT</name>
<accession>A0A5B9WEC6</accession>
<proteinExistence type="predicted"/>
<dbReference type="Pfam" id="PF13489">
    <property type="entry name" value="Methyltransf_23"/>
    <property type="match status" value="1"/>
</dbReference>
<evidence type="ECO:0000313" key="1">
    <source>
        <dbReference type="EMBL" id="QEH38405.1"/>
    </source>
</evidence>
<dbReference type="Gene3D" id="3.40.50.150">
    <property type="entry name" value="Vaccinia Virus protein VP39"/>
    <property type="match status" value="1"/>
</dbReference>